<organism evidence="2">
    <name type="scientific">Tanacetum cinerariifolium</name>
    <name type="common">Dalmatian daisy</name>
    <name type="synonym">Chrysanthemum cinerariifolium</name>
    <dbReference type="NCBI Taxonomy" id="118510"/>
    <lineage>
        <taxon>Eukaryota</taxon>
        <taxon>Viridiplantae</taxon>
        <taxon>Streptophyta</taxon>
        <taxon>Embryophyta</taxon>
        <taxon>Tracheophyta</taxon>
        <taxon>Spermatophyta</taxon>
        <taxon>Magnoliopsida</taxon>
        <taxon>eudicotyledons</taxon>
        <taxon>Gunneridae</taxon>
        <taxon>Pentapetalae</taxon>
        <taxon>asterids</taxon>
        <taxon>campanulids</taxon>
        <taxon>Asterales</taxon>
        <taxon>Asteraceae</taxon>
        <taxon>Asteroideae</taxon>
        <taxon>Anthemideae</taxon>
        <taxon>Anthemidinae</taxon>
        <taxon>Tanacetum</taxon>
    </lineage>
</organism>
<evidence type="ECO:0000256" key="1">
    <source>
        <dbReference type="SAM" id="MobiDB-lite"/>
    </source>
</evidence>
<dbReference type="AlphaFoldDB" id="A0A6L2K8N0"/>
<proteinExistence type="predicted"/>
<evidence type="ECO:0000313" key="2">
    <source>
        <dbReference type="EMBL" id="GEU45067.1"/>
    </source>
</evidence>
<reference evidence="2" key="1">
    <citation type="journal article" date="2019" name="Sci. Rep.">
        <title>Draft genome of Tanacetum cinerariifolium, the natural source of mosquito coil.</title>
        <authorList>
            <person name="Yamashiro T."/>
            <person name="Shiraishi A."/>
            <person name="Satake H."/>
            <person name="Nakayama K."/>
        </authorList>
    </citation>
    <scope>NUCLEOTIDE SEQUENCE</scope>
</reference>
<dbReference type="EMBL" id="BKCJ010001932">
    <property type="protein sequence ID" value="GEU45067.1"/>
    <property type="molecule type" value="Genomic_DNA"/>
</dbReference>
<feature type="region of interest" description="Disordered" evidence="1">
    <location>
        <begin position="173"/>
        <end position="228"/>
    </location>
</feature>
<feature type="compositionally biased region" description="Low complexity" evidence="1">
    <location>
        <begin position="187"/>
        <end position="204"/>
    </location>
</feature>
<name>A0A6L2K8N0_TANCI</name>
<sequence length="365" mass="40316">MLTLVWSSISSGNSAVVALTLKTKCGLELLSFYDLYYKLKTLKVNVKGYNTFSASQSARPSHSAFISTTSASKKIADTEEASTIGDAKEFALIGVTSETKLYNHLVQTKKWRNSSKNLLRLIDTFMSVRIKVGLGFNDCIRENELGWDDSAFSVFTTNSKDLEGRPIFQRTGKVHIPTGRPQPVPTSKPKVTPVPTGKPKVKPVLTGQPQVSTPVPTGRPNRPFLVPTDKGYSPSVSSDWWKSTARLMPHFSRPTSSYFQTYTPYAPTMYYNHMKYGRDRWVTAVKPLTGKDISNSFLAVMVCQKSLGYSNSPLIHVLRVRLVINSPRYVVPTGRVIVPTGRYVVPTGRVIVATGGYIVPAGNVL</sequence>
<comment type="caution">
    <text evidence="2">The sequence shown here is derived from an EMBL/GenBank/DDBJ whole genome shotgun (WGS) entry which is preliminary data.</text>
</comment>
<accession>A0A6L2K8N0</accession>
<protein>
    <submittedName>
        <fullName evidence="2">Late embryogenesis abundant protein, LEA-14</fullName>
    </submittedName>
</protein>
<gene>
    <name evidence="2" type="ORF">Tci_017045</name>
</gene>